<dbReference type="HOGENOM" id="CLU_1826644_0_0_1"/>
<dbReference type="AlphaFoldDB" id="L7JTL1"/>
<accession>L7JTL1</accession>
<evidence type="ECO:0000313" key="1">
    <source>
        <dbReference type="EMBL" id="ELQ74097.1"/>
    </source>
</evidence>
<gene>
    <name evidence="1" type="ORF">THOM_2993</name>
</gene>
<name>L7JTL1_TRAHO</name>
<keyword evidence="2" id="KW-1185">Reference proteome</keyword>
<organism evidence="1 2">
    <name type="scientific">Trachipleistophora hominis</name>
    <name type="common">Microsporidian parasite</name>
    <dbReference type="NCBI Taxonomy" id="72359"/>
    <lineage>
        <taxon>Eukaryota</taxon>
        <taxon>Fungi</taxon>
        <taxon>Fungi incertae sedis</taxon>
        <taxon>Microsporidia</taxon>
        <taxon>Pleistophoridae</taxon>
        <taxon>Trachipleistophora</taxon>
    </lineage>
</organism>
<dbReference type="InParanoid" id="L7JTL1"/>
<proteinExistence type="predicted"/>
<protein>
    <submittedName>
        <fullName evidence="1">Uncharacterized protein</fullName>
    </submittedName>
</protein>
<dbReference type="VEuPathDB" id="MicrosporidiaDB:THOM_2993"/>
<evidence type="ECO:0000313" key="2">
    <source>
        <dbReference type="Proteomes" id="UP000011185"/>
    </source>
</evidence>
<sequence>MTKTPSLNDKLSKTFSSLKGTITSLNLHRNELLANKIKTEYFSDVRYGKMIKMMDECVVEMEKVVCDMKGMREKFALERGVLRSGNVQSKSADRSKTGDRRECTALVDKKGKINSATTRRKKRIVMRRKGGKLREQDPNIK</sequence>
<dbReference type="EMBL" id="JH994077">
    <property type="protein sequence ID" value="ELQ74097.1"/>
    <property type="molecule type" value="Genomic_DNA"/>
</dbReference>
<reference evidence="1 2" key="1">
    <citation type="journal article" date="2012" name="PLoS Pathog.">
        <title>The genome of the obligate intracellular parasite Trachipleistophora hominis: new insights into microsporidian genome dynamics and reductive evolution.</title>
        <authorList>
            <person name="Heinz E."/>
            <person name="Williams T.A."/>
            <person name="Nakjang S."/>
            <person name="Noel C.J."/>
            <person name="Swan D.C."/>
            <person name="Goldberg A.V."/>
            <person name="Harris S.R."/>
            <person name="Weinmaier T."/>
            <person name="Markert S."/>
            <person name="Becher D."/>
            <person name="Bernhardt J."/>
            <person name="Dagan T."/>
            <person name="Hacker C."/>
            <person name="Lucocq J.M."/>
            <person name="Schweder T."/>
            <person name="Rattei T."/>
            <person name="Hall N."/>
            <person name="Hirt R.P."/>
            <person name="Embley T.M."/>
        </authorList>
    </citation>
    <scope>NUCLEOTIDE SEQUENCE [LARGE SCALE GENOMIC DNA]</scope>
</reference>
<dbReference type="OMA" id="VRYGKMI"/>
<dbReference type="Proteomes" id="UP000011185">
    <property type="component" value="Unassembled WGS sequence"/>
</dbReference>